<sequence length="85" mass="9854">MLFLMSKRSLSMGNESRCIGRIRLYRSFDFRACLPGSVYASRMLDHKEAIKSHLSWASLFRGSIPWDFMFITTSCSLLVLRIKKS</sequence>
<gene>
    <name evidence="1" type="primary">ndhK</name>
</gene>
<reference evidence="1" key="1">
    <citation type="journal article" date="2019" name="Mitochondrial DNA Part B Resour">
        <title>Complete chloroplast genome of a Chinese endemic species Corydalis trisecta Franch. (Papaveraceae).</title>
        <authorList>
            <person name="Kanwal N."/>
            <person name="Zhang X."/>
            <person name="Afzal N."/>
            <person name="Yang J."/>
            <person name="Li Z."/>
            <person name="Zhao G."/>
        </authorList>
    </citation>
    <scope>NUCLEOTIDE SEQUENCE</scope>
</reference>
<evidence type="ECO:0000313" key="1">
    <source>
        <dbReference type="EMBL" id="QHE65908.1"/>
    </source>
</evidence>
<name>A0A6B9QHP3_9MAGN</name>
<organism evidence="1">
    <name type="scientific">Corydalis trisecta</name>
    <dbReference type="NCBI Taxonomy" id="2682942"/>
    <lineage>
        <taxon>Eukaryota</taxon>
        <taxon>Viridiplantae</taxon>
        <taxon>Streptophyta</taxon>
        <taxon>Embryophyta</taxon>
        <taxon>Tracheophyta</taxon>
        <taxon>Spermatophyta</taxon>
        <taxon>Magnoliopsida</taxon>
        <taxon>Ranunculales</taxon>
        <taxon>Papaveraceae</taxon>
        <taxon>Fumarioideae</taxon>
        <taxon>Corydalis</taxon>
    </lineage>
</organism>
<dbReference type="AlphaFoldDB" id="A0A6B9QHP3"/>
<accession>A0A6B9QHP3</accession>
<keyword evidence="1" id="KW-0934">Plastid</keyword>
<protein>
    <submittedName>
        <fullName evidence="1">NADH-plastoquinone oxidoreductase subunit K</fullName>
    </submittedName>
</protein>
<dbReference type="EMBL" id="MK713939">
    <property type="protein sequence ID" value="QHE65908.1"/>
    <property type="molecule type" value="Genomic_DNA"/>
</dbReference>
<keyword evidence="1" id="KW-0150">Chloroplast</keyword>
<proteinExistence type="predicted"/>
<geneLocation type="chloroplast" evidence="1"/>